<name>A0A8J3F950_9BACI</name>
<sequence>MKLTEEKIYKKFVKELIKDYNKKSFEIVNPVLEQLDTLKKDLDKEFDRDRLELLVAHADAIEKKLINFNFLGIIISFVLAELFGPMIVDWFKENNTYLDLAIGIAILLLVLLLLGFVVINYYNTLTLVGIVKNVAKTVLDEKRKILH</sequence>
<dbReference type="EMBL" id="BMOF01000009">
    <property type="protein sequence ID" value="GGJ95820.1"/>
    <property type="molecule type" value="Genomic_DNA"/>
</dbReference>
<keyword evidence="3" id="KW-1185">Reference proteome</keyword>
<dbReference type="Proteomes" id="UP000637720">
    <property type="component" value="Unassembled WGS sequence"/>
</dbReference>
<dbReference type="RefSeq" id="WP_054668848.1">
    <property type="nucleotide sequence ID" value="NZ_BMOF01000009.1"/>
</dbReference>
<feature type="transmembrane region" description="Helical" evidence="1">
    <location>
        <begin position="68"/>
        <end position="88"/>
    </location>
</feature>
<gene>
    <name evidence="2" type="ORF">GCM10007043_06980</name>
</gene>
<reference evidence="2" key="2">
    <citation type="submission" date="2020-09" db="EMBL/GenBank/DDBJ databases">
        <authorList>
            <person name="Sun Q."/>
            <person name="Ohkuma M."/>
        </authorList>
    </citation>
    <scope>NUCLEOTIDE SEQUENCE</scope>
    <source>
        <strain evidence="2">JCM 14719</strain>
    </source>
</reference>
<keyword evidence="1" id="KW-1133">Transmembrane helix</keyword>
<proteinExistence type="predicted"/>
<evidence type="ECO:0000256" key="1">
    <source>
        <dbReference type="SAM" id="Phobius"/>
    </source>
</evidence>
<keyword evidence="1" id="KW-0812">Transmembrane</keyword>
<accession>A0A8J3F950</accession>
<evidence type="ECO:0000313" key="3">
    <source>
        <dbReference type="Proteomes" id="UP000637720"/>
    </source>
</evidence>
<feature type="transmembrane region" description="Helical" evidence="1">
    <location>
        <begin position="100"/>
        <end position="122"/>
    </location>
</feature>
<keyword evidence="1" id="KW-0472">Membrane</keyword>
<reference evidence="2" key="1">
    <citation type="journal article" date="2014" name="Int. J. Syst. Evol. Microbiol.">
        <title>Complete genome sequence of Corynebacterium casei LMG S-19264T (=DSM 44701T), isolated from a smear-ripened cheese.</title>
        <authorList>
            <consortium name="US DOE Joint Genome Institute (JGI-PGF)"/>
            <person name="Walter F."/>
            <person name="Albersmeier A."/>
            <person name="Kalinowski J."/>
            <person name="Ruckert C."/>
        </authorList>
    </citation>
    <scope>NUCLEOTIDE SEQUENCE</scope>
    <source>
        <strain evidence="2">JCM 14719</strain>
    </source>
</reference>
<dbReference type="AlphaFoldDB" id="A0A8J3F950"/>
<comment type="caution">
    <text evidence="2">The sequence shown here is derived from an EMBL/GenBank/DDBJ whole genome shotgun (WGS) entry which is preliminary data.</text>
</comment>
<evidence type="ECO:0000313" key="2">
    <source>
        <dbReference type="EMBL" id="GGJ95820.1"/>
    </source>
</evidence>
<protein>
    <submittedName>
        <fullName evidence="2">Uncharacterized protein</fullName>
    </submittedName>
</protein>
<organism evidence="2 3">
    <name type="scientific">Calditerricola satsumensis</name>
    <dbReference type="NCBI Taxonomy" id="373054"/>
    <lineage>
        <taxon>Bacteria</taxon>
        <taxon>Bacillati</taxon>
        <taxon>Bacillota</taxon>
        <taxon>Bacilli</taxon>
        <taxon>Bacillales</taxon>
        <taxon>Bacillaceae</taxon>
        <taxon>Calditerricola</taxon>
    </lineage>
</organism>